<evidence type="ECO:0000313" key="2">
    <source>
        <dbReference type="EMBL" id="KAG6671660.1"/>
    </source>
</evidence>
<accession>A0A922A0K2</accession>
<feature type="domain" description="Glycoside hydrolase family 9" evidence="1">
    <location>
        <begin position="62"/>
        <end position="299"/>
    </location>
</feature>
<proteinExistence type="predicted"/>
<evidence type="ECO:0000313" key="3">
    <source>
        <dbReference type="Proteomes" id="UP000811246"/>
    </source>
</evidence>
<reference evidence="2" key="1">
    <citation type="submission" date="2021-01" db="EMBL/GenBank/DDBJ databases">
        <authorList>
            <person name="Lovell J.T."/>
            <person name="Bentley N."/>
            <person name="Bhattarai G."/>
            <person name="Jenkins J.W."/>
            <person name="Sreedasyam A."/>
            <person name="Alarcon Y."/>
            <person name="Bock C."/>
            <person name="Boston L."/>
            <person name="Carlson J."/>
            <person name="Cervantes K."/>
            <person name="Clermont K."/>
            <person name="Krom N."/>
            <person name="Kubenka K."/>
            <person name="Mamidi S."/>
            <person name="Mattison C."/>
            <person name="Monteros M."/>
            <person name="Pisani C."/>
            <person name="Plott C."/>
            <person name="Rajasekar S."/>
            <person name="Rhein H.S."/>
            <person name="Rohla C."/>
            <person name="Song M."/>
            <person name="Hilaire R.S."/>
            <person name="Shu S."/>
            <person name="Wells L."/>
            <person name="Wang X."/>
            <person name="Webber J."/>
            <person name="Heerema R.J."/>
            <person name="Klein P."/>
            <person name="Conner P."/>
            <person name="Grauke L."/>
            <person name="Grimwood J."/>
            <person name="Schmutz J."/>
            <person name="Randall J.J."/>
        </authorList>
    </citation>
    <scope>NUCLEOTIDE SEQUENCE</scope>
    <source>
        <tissue evidence="2">Leaf</tissue>
    </source>
</reference>
<dbReference type="InterPro" id="IPR001701">
    <property type="entry name" value="Glyco_hydro_9"/>
</dbReference>
<dbReference type="Proteomes" id="UP000811246">
    <property type="component" value="Chromosome 16"/>
</dbReference>
<gene>
    <name evidence="2" type="ORF">I3842_16G015200</name>
</gene>
<dbReference type="GO" id="GO:0004553">
    <property type="term" value="F:hydrolase activity, hydrolyzing O-glycosyl compounds"/>
    <property type="evidence" value="ECO:0007669"/>
    <property type="project" value="InterPro"/>
</dbReference>
<organism evidence="2 3">
    <name type="scientific">Carya illinoinensis</name>
    <name type="common">Pecan</name>
    <dbReference type="NCBI Taxonomy" id="32201"/>
    <lineage>
        <taxon>Eukaryota</taxon>
        <taxon>Viridiplantae</taxon>
        <taxon>Streptophyta</taxon>
        <taxon>Embryophyta</taxon>
        <taxon>Tracheophyta</taxon>
        <taxon>Spermatophyta</taxon>
        <taxon>Magnoliopsida</taxon>
        <taxon>eudicotyledons</taxon>
        <taxon>Gunneridae</taxon>
        <taxon>Pentapetalae</taxon>
        <taxon>rosids</taxon>
        <taxon>fabids</taxon>
        <taxon>Fagales</taxon>
        <taxon>Juglandaceae</taxon>
        <taxon>Carya</taxon>
    </lineage>
</organism>
<sequence>MPPSLGSPARKSSDSEESSRGNFYERNAKFFCNLKFLLFSMSCFHISYKHTLNVPSKNLTLALSQALIFFYAQNWMLPKNSPVKFRGDSRLLDGNSGNSHVDLEGGFYYSSNNIKFSFTTTYIVTLLSWIVIEYHEKYADIGELKHVKDIIKWGSDYLLNFFPPQNATSDAIIFTSNETQNTPNDINCWQRSEDMTYQRPVSQCGSTASDLAGEIVEALSATSLVFKEDTKYSNDLVEATEKLFEIASKVDSTRDARKFYNSTGFEDELLWEGTWLFFATGNTSFLNYSTTGTYNSSVAKEKSSNKGVFLLEQ</sequence>
<dbReference type="EMBL" id="CM031840">
    <property type="protein sequence ID" value="KAG6671660.1"/>
    <property type="molecule type" value="Genomic_DNA"/>
</dbReference>
<protein>
    <recommendedName>
        <fullName evidence="1">Glycoside hydrolase family 9 domain-containing protein</fullName>
    </recommendedName>
</protein>
<dbReference type="Pfam" id="PF00759">
    <property type="entry name" value="Glyco_hydro_9"/>
    <property type="match status" value="1"/>
</dbReference>
<comment type="caution">
    <text evidence="2">The sequence shown here is derived from an EMBL/GenBank/DDBJ whole genome shotgun (WGS) entry which is preliminary data.</text>
</comment>
<dbReference type="PANTHER" id="PTHR22298">
    <property type="entry name" value="ENDO-1,4-BETA-GLUCANASE"/>
    <property type="match status" value="1"/>
</dbReference>
<dbReference type="AlphaFoldDB" id="A0A922A0K2"/>
<dbReference type="GO" id="GO:0005975">
    <property type="term" value="P:carbohydrate metabolic process"/>
    <property type="evidence" value="ECO:0007669"/>
    <property type="project" value="InterPro"/>
</dbReference>
<name>A0A922A0K2_CARIL</name>
<evidence type="ECO:0000259" key="1">
    <source>
        <dbReference type="Pfam" id="PF00759"/>
    </source>
</evidence>